<protein>
    <submittedName>
        <fullName evidence="5">MarR family transcriptional regulator with acetyltransferase activity</fullName>
    </submittedName>
</protein>
<dbReference type="SUPFAM" id="SSF46785">
    <property type="entry name" value="Winged helix' DNA-binding domain"/>
    <property type="match status" value="1"/>
</dbReference>
<dbReference type="EMBL" id="SAUN01000001">
    <property type="protein sequence ID" value="RVX43488.1"/>
    <property type="molecule type" value="Genomic_DNA"/>
</dbReference>
<dbReference type="InterPro" id="IPR036390">
    <property type="entry name" value="WH_DNA-bd_sf"/>
</dbReference>
<dbReference type="AlphaFoldDB" id="A0A438MCW7"/>
<comment type="caution">
    <text evidence="5">The sequence shown here is derived from an EMBL/GenBank/DDBJ whole genome shotgun (WGS) entry which is preliminary data.</text>
</comment>
<dbReference type="Gene3D" id="1.10.10.10">
    <property type="entry name" value="Winged helix-like DNA-binding domain superfamily/Winged helix DNA-binding domain"/>
    <property type="match status" value="1"/>
</dbReference>
<gene>
    <name evidence="5" type="ORF">EDD27_6171</name>
</gene>
<dbReference type="Pfam" id="PF00583">
    <property type="entry name" value="Acetyltransf_1"/>
    <property type="match status" value="1"/>
</dbReference>
<dbReference type="SUPFAM" id="SSF55729">
    <property type="entry name" value="Acyl-CoA N-acyltransferases (Nat)"/>
    <property type="match status" value="1"/>
</dbReference>
<reference evidence="5 6" key="1">
    <citation type="submission" date="2019-01" db="EMBL/GenBank/DDBJ databases">
        <title>Sequencing the genomes of 1000 actinobacteria strains.</title>
        <authorList>
            <person name="Klenk H.-P."/>
        </authorList>
    </citation>
    <scope>NUCLEOTIDE SEQUENCE [LARGE SCALE GENOMIC DNA]</scope>
    <source>
        <strain evidence="5 6">DSM 43925</strain>
    </source>
</reference>
<evidence type="ECO:0000259" key="4">
    <source>
        <dbReference type="PROSITE" id="PS51186"/>
    </source>
</evidence>
<dbReference type="SMART" id="SM00347">
    <property type="entry name" value="HTH_MARR"/>
    <property type="match status" value="1"/>
</dbReference>
<evidence type="ECO:0000259" key="3">
    <source>
        <dbReference type="PROSITE" id="PS50995"/>
    </source>
</evidence>
<name>A0A438MCW7_9ACTN</name>
<dbReference type="Pfam" id="PF12802">
    <property type="entry name" value="MarR_2"/>
    <property type="match status" value="1"/>
</dbReference>
<keyword evidence="1 5" id="KW-0808">Transferase</keyword>
<dbReference type="RefSeq" id="WP_127935400.1">
    <property type="nucleotide sequence ID" value="NZ_SAUN01000001.1"/>
</dbReference>
<evidence type="ECO:0000256" key="2">
    <source>
        <dbReference type="ARBA" id="ARBA00023315"/>
    </source>
</evidence>
<accession>A0A438MCW7</accession>
<dbReference type="InterPro" id="IPR016181">
    <property type="entry name" value="Acyl_CoA_acyltransferase"/>
</dbReference>
<dbReference type="PANTHER" id="PTHR43877">
    <property type="entry name" value="AMINOALKYLPHOSPHONATE N-ACETYLTRANSFERASE-RELATED-RELATED"/>
    <property type="match status" value="1"/>
</dbReference>
<organism evidence="5 6">
    <name type="scientific">Nonomuraea polychroma</name>
    <dbReference type="NCBI Taxonomy" id="46176"/>
    <lineage>
        <taxon>Bacteria</taxon>
        <taxon>Bacillati</taxon>
        <taxon>Actinomycetota</taxon>
        <taxon>Actinomycetes</taxon>
        <taxon>Streptosporangiales</taxon>
        <taxon>Streptosporangiaceae</taxon>
        <taxon>Nonomuraea</taxon>
    </lineage>
</organism>
<keyword evidence="6" id="KW-1185">Reference proteome</keyword>
<dbReference type="InterPro" id="IPR050832">
    <property type="entry name" value="Bact_Acetyltransf"/>
</dbReference>
<dbReference type="OrthoDB" id="70840at2"/>
<dbReference type="PROSITE" id="PS50995">
    <property type="entry name" value="HTH_MARR_2"/>
    <property type="match status" value="1"/>
</dbReference>
<evidence type="ECO:0000256" key="1">
    <source>
        <dbReference type="ARBA" id="ARBA00022679"/>
    </source>
</evidence>
<feature type="domain" description="N-acetyltransferase" evidence="4">
    <location>
        <begin position="154"/>
        <end position="296"/>
    </location>
</feature>
<proteinExistence type="predicted"/>
<dbReference type="PROSITE" id="PS51186">
    <property type="entry name" value="GNAT"/>
    <property type="match status" value="1"/>
</dbReference>
<dbReference type="GO" id="GO:0016747">
    <property type="term" value="F:acyltransferase activity, transferring groups other than amino-acyl groups"/>
    <property type="evidence" value="ECO:0007669"/>
    <property type="project" value="InterPro"/>
</dbReference>
<dbReference type="InterPro" id="IPR036388">
    <property type="entry name" value="WH-like_DNA-bd_sf"/>
</dbReference>
<dbReference type="GO" id="GO:0003700">
    <property type="term" value="F:DNA-binding transcription factor activity"/>
    <property type="evidence" value="ECO:0007669"/>
    <property type="project" value="InterPro"/>
</dbReference>
<evidence type="ECO:0000313" key="6">
    <source>
        <dbReference type="Proteomes" id="UP000284824"/>
    </source>
</evidence>
<keyword evidence="2" id="KW-0012">Acyltransferase</keyword>
<feature type="domain" description="HTH marR-type" evidence="3">
    <location>
        <begin position="2"/>
        <end position="137"/>
    </location>
</feature>
<dbReference type="InterPro" id="IPR000182">
    <property type="entry name" value="GNAT_dom"/>
</dbReference>
<dbReference type="Gene3D" id="3.40.630.30">
    <property type="match status" value="1"/>
</dbReference>
<dbReference type="Proteomes" id="UP000284824">
    <property type="component" value="Unassembled WGS sequence"/>
</dbReference>
<dbReference type="InterPro" id="IPR000835">
    <property type="entry name" value="HTH_MarR-typ"/>
</dbReference>
<evidence type="ECO:0000313" key="5">
    <source>
        <dbReference type="EMBL" id="RVX43488.1"/>
    </source>
</evidence>
<sequence length="300" mass="33214">MNITAIALVRRFQRTVTQRIGALDDRFLARDRPLGQARVLWEIGAAGSEVRALRARLELDSGYLSRLLRSLEADGLVVVDDGGGSDGRVRTARLTPAGLAEREELDRRSDEAATSILAPLSDRQRERLMAAMSEVERLLLASTVAVDVLDPRHPHARHCFQAYVDELARRFDGGFDPARSISADDHELRPPAGMLLVATLRAEPVGCVALKLHPGSGYVQLKRMWVDPSTRGLGLGRRLLAEAEGRAAANGLRTVRLETNRALTEAIALYRASGYREVEPFNDEPYAHHWFEKRLQEPAG</sequence>
<dbReference type="PANTHER" id="PTHR43877:SF2">
    <property type="entry name" value="AMINOALKYLPHOSPHONATE N-ACETYLTRANSFERASE-RELATED"/>
    <property type="match status" value="1"/>
</dbReference>